<dbReference type="Pfam" id="PF25973">
    <property type="entry name" value="BSH_CzcB"/>
    <property type="match status" value="1"/>
</dbReference>
<dbReference type="PANTHER" id="PTHR30469:SF20">
    <property type="entry name" value="EFFLUX RND TRANSPORTER PERIPLASMIC ADAPTOR SUBUNIT"/>
    <property type="match status" value="1"/>
</dbReference>
<organism evidence="4 5">
    <name type="scientific">Oceanicoccus sagamiensis</name>
    <dbReference type="NCBI Taxonomy" id="716816"/>
    <lineage>
        <taxon>Bacteria</taxon>
        <taxon>Pseudomonadati</taxon>
        <taxon>Pseudomonadota</taxon>
        <taxon>Gammaproteobacteria</taxon>
        <taxon>Cellvibrionales</taxon>
        <taxon>Spongiibacteraceae</taxon>
        <taxon>Oceanicoccus</taxon>
    </lineage>
</organism>
<evidence type="ECO:0000313" key="5">
    <source>
        <dbReference type="Proteomes" id="UP000193450"/>
    </source>
</evidence>
<proteinExistence type="inferred from homology"/>
<comment type="similarity">
    <text evidence="1">Belongs to the membrane fusion protein (MFP) (TC 8.A.1) family.</text>
</comment>
<dbReference type="NCBIfam" id="TIGR01730">
    <property type="entry name" value="RND_mfp"/>
    <property type="match status" value="1"/>
</dbReference>
<gene>
    <name evidence="4" type="ORF">BST96_09000</name>
</gene>
<dbReference type="InterPro" id="IPR058627">
    <property type="entry name" value="MdtA-like_C"/>
</dbReference>
<feature type="domain" description="CzcB-like barrel-sandwich hybrid" evidence="3">
    <location>
        <begin position="62"/>
        <end position="188"/>
    </location>
</feature>
<dbReference type="Pfam" id="PF25967">
    <property type="entry name" value="RND-MFP_C"/>
    <property type="match status" value="1"/>
</dbReference>
<sequence length="371" mass="40323">MSLSTCRIIVSVCAALVLSGCGNDVVEDVEVPVRPVKIFKVSGDSSTAVRSFPGVIDASQRAELAFRVPGTVEKIYVKEGDQVKRGQLLAELDDADYAITVQDKKATAEKDERNFKRGQELIVDGNISRMDFDRMEASMKTSAAALALAEQNLAYTQLKAPFDGRVAVRSIENFEEVAAKQEVMRLQDENELEVKVSLPESLVRSIRKTGEVAARDAVTSYAVFEGNGGTQFPLAIKELSSKADPQTQTFSVTLSMASPSEFPVLPGMTTTVSMDFSKIINVDIVHWIPARAVVAESDLNAQIWILDPASMTVKSRKVTIGRMSGSKIEIKQGLIGGEEIISVGASYLAEDMKVTRMIQSEQAVPRADDPV</sequence>
<dbReference type="PROSITE" id="PS51257">
    <property type="entry name" value="PROKAR_LIPOPROTEIN"/>
    <property type="match status" value="1"/>
</dbReference>
<dbReference type="Proteomes" id="UP000193450">
    <property type="component" value="Chromosome"/>
</dbReference>
<name>A0A1X9NB16_9GAMM</name>
<protein>
    <submittedName>
        <fullName evidence="4">Efflux transporter periplasmic adaptor subunit</fullName>
    </submittedName>
</protein>
<dbReference type="RefSeq" id="WP_085758382.1">
    <property type="nucleotide sequence ID" value="NZ_CP019343.1"/>
</dbReference>
<dbReference type="KEGG" id="osg:BST96_09000"/>
<evidence type="ECO:0000313" key="4">
    <source>
        <dbReference type="EMBL" id="ARN74244.1"/>
    </source>
</evidence>
<feature type="domain" description="Multidrug resistance protein MdtA-like C-terminal permuted SH3" evidence="2">
    <location>
        <begin position="288"/>
        <end position="342"/>
    </location>
</feature>
<dbReference type="AlphaFoldDB" id="A0A1X9NB16"/>
<dbReference type="PANTHER" id="PTHR30469">
    <property type="entry name" value="MULTIDRUG RESISTANCE PROTEIN MDTA"/>
    <property type="match status" value="1"/>
</dbReference>
<keyword evidence="5" id="KW-1185">Reference proteome</keyword>
<dbReference type="Gene3D" id="2.40.30.170">
    <property type="match status" value="1"/>
</dbReference>
<evidence type="ECO:0000259" key="3">
    <source>
        <dbReference type="Pfam" id="PF25973"/>
    </source>
</evidence>
<dbReference type="InterPro" id="IPR006143">
    <property type="entry name" value="RND_pump_MFP"/>
</dbReference>
<dbReference type="SUPFAM" id="SSF111369">
    <property type="entry name" value="HlyD-like secretion proteins"/>
    <property type="match status" value="1"/>
</dbReference>
<dbReference type="InterPro" id="IPR058647">
    <property type="entry name" value="BSH_CzcB-like"/>
</dbReference>
<evidence type="ECO:0000259" key="2">
    <source>
        <dbReference type="Pfam" id="PF25967"/>
    </source>
</evidence>
<dbReference type="Gene3D" id="1.10.287.470">
    <property type="entry name" value="Helix hairpin bin"/>
    <property type="match status" value="1"/>
</dbReference>
<evidence type="ECO:0000256" key="1">
    <source>
        <dbReference type="ARBA" id="ARBA00009477"/>
    </source>
</evidence>
<dbReference type="Gene3D" id="2.40.420.20">
    <property type="match status" value="1"/>
</dbReference>
<dbReference type="STRING" id="716816.BST96_09000"/>
<accession>A0A1X9NB16</accession>
<dbReference type="OrthoDB" id="2110899at2"/>
<dbReference type="Gene3D" id="2.40.50.100">
    <property type="match status" value="1"/>
</dbReference>
<reference evidence="4 5" key="1">
    <citation type="submission" date="2016-11" db="EMBL/GenBank/DDBJ databases">
        <title>Trade-off between light-utilization and light-protection in marine flavobacteria.</title>
        <authorList>
            <person name="Kumagai Y."/>
        </authorList>
    </citation>
    <scope>NUCLEOTIDE SEQUENCE [LARGE SCALE GENOMIC DNA]</scope>
    <source>
        <strain evidence="4 5">NBRC 107125</strain>
    </source>
</reference>
<dbReference type="GO" id="GO:0015562">
    <property type="term" value="F:efflux transmembrane transporter activity"/>
    <property type="evidence" value="ECO:0007669"/>
    <property type="project" value="TreeGrafter"/>
</dbReference>
<dbReference type="EMBL" id="CP019343">
    <property type="protein sequence ID" value="ARN74244.1"/>
    <property type="molecule type" value="Genomic_DNA"/>
</dbReference>
<dbReference type="GO" id="GO:1990281">
    <property type="term" value="C:efflux pump complex"/>
    <property type="evidence" value="ECO:0007669"/>
    <property type="project" value="TreeGrafter"/>
</dbReference>